<reference evidence="3" key="1">
    <citation type="submission" date="2017-01" db="EMBL/GenBank/DDBJ databases">
        <authorList>
            <person name="Wang Y."/>
            <person name="White M."/>
            <person name="Kvist S."/>
            <person name="Moncalvo J.-M."/>
        </authorList>
    </citation>
    <scope>NUCLEOTIDE SEQUENCE [LARGE SCALE GENOMIC DNA]</scope>
    <source>
        <strain evidence="3">ID-206-W2</strain>
    </source>
</reference>
<name>A0A1R1X5T9_9FUNG</name>
<evidence type="ECO:0000313" key="3">
    <source>
        <dbReference type="Proteomes" id="UP000187429"/>
    </source>
</evidence>
<comment type="caution">
    <text evidence="2">The sequence shown here is derived from an EMBL/GenBank/DDBJ whole genome shotgun (WGS) entry which is preliminary data.</text>
</comment>
<sequence length="91" mass="10412">MNTENIEDNGNIKYSTTDEFENDSDENSDILSLEEDSKFVYNSPSKTPKPKPNMNINKIDKTSQKCSGFRGYNNNKKKYILKPKSKNVGKI</sequence>
<feature type="compositionally biased region" description="Acidic residues" evidence="1">
    <location>
        <begin position="18"/>
        <end position="34"/>
    </location>
</feature>
<gene>
    <name evidence="2" type="ORF">AYI69_g10418</name>
</gene>
<dbReference type="EMBL" id="LSSM01006811">
    <property type="protein sequence ID" value="OMJ10003.1"/>
    <property type="molecule type" value="Genomic_DNA"/>
</dbReference>
<keyword evidence="3" id="KW-1185">Reference proteome</keyword>
<dbReference type="AlphaFoldDB" id="A0A1R1X5T9"/>
<accession>A0A1R1X5T9</accession>
<evidence type="ECO:0000256" key="1">
    <source>
        <dbReference type="SAM" id="MobiDB-lite"/>
    </source>
</evidence>
<feature type="region of interest" description="Disordered" evidence="1">
    <location>
        <begin position="1"/>
        <end position="71"/>
    </location>
</feature>
<protein>
    <submittedName>
        <fullName evidence="2">Uncharacterized protein</fullName>
    </submittedName>
</protein>
<dbReference type="Proteomes" id="UP000187429">
    <property type="component" value="Unassembled WGS sequence"/>
</dbReference>
<proteinExistence type="predicted"/>
<organism evidence="2 3">
    <name type="scientific">Smittium culicis</name>
    <dbReference type="NCBI Taxonomy" id="133412"/>
    <lineage>
        <taxon>Eukaryota</taxon>
        <taxon>Fungi</taxon>
        <taxon>Fungi incertae sedis</taxon>
        <taxon>Zoopagomycota</taxon>
        <taxon>Kickxellomycotina</taxon>
        <taxon>Harpellomycetes</taxon>
        <taxon>Harpellales</taxon>
        <taxon>Legeriomycetaceae</taxon>
        <taxon>Smittium</taxon>
    </lineage>
</organism>
<dbReference type="OrthoDB" id="10544814at2759"/>
<evidence type="ECO:0000313" key="2">
    <source>
        <dbReference type="EMBL" id="OMJ10003.1"/>
    </source>
</evidence>